<sequence length="416" mass="48288">MSLLERLDVVGFIFLITSSPKLTHYENLLLNLFINVNVLAILHTIYLSLGSNQGNTYENLSKAIGLLFTKVGRVNKISPVYQSPALGFEGPDFHNCVMRLHTNLSSSKLLKKVLEIELSMGRIREEGVGYQSRPIDIDILLYDDAIIDTPALQVPHPRMCERRFVLQPLADIAGDLQHPSEADTAFAKAYSELLELCPDESVVTKQPKWLKNPKDSMSLGDYNYIVIEGNIGAGKTSLVEMISQEFNAKSILERYKDNPFLPKFYKEPERYAFPLEMSFLADRYQQLLDDIGQYDLFKDFMIADYDRYKSLIFSQVTLQEEEYVLYKRLHEMMYRDLPQPDLYVYLYQNTERLLKNIKKRGRSYEKEIDAVYLEKINQGYLDFIKSQHQLNVKIIDISDLDFVKNREDYLKVVSQF</sequence>
<dbReference type="PANTHER" id="PTHR43071:SF1">
    <property type="entry name" value="2-AMINO-4-HYDROXY-6-HYDROXYMETHYLDIHYDROPTERIDINE PYROPHOSPHOKINASE"/>
    <property type="match status" value="1"/>
</dbReference>
<dbReference type="SUPFAM" id="SSF55083">
    <property type="entry name" value="6-hydroxymethyl-7,8-dihydropterin pyrophosphokinase, HPPK"/>
    <property type="match status" value="1"/>
</dbReference>
<reference evidence="16" key="1">
    <citation type="journal article" date="2019" name="Int. J. Syst. Evol. Microbiol.">
        <title>The Global Catalogue of Microorganisms (GCM) 10K type strain sequencing project: providing services to taxonomists for standard genome sequencing and annotation.</title>
        <authorList>
            <consortium name="The Broad Institute Genomics Platform"/>
            <consortium name="The Broad Institute Genome Sequencing Center for Infectious Disease"/>
            <person name="Wu L."/>
            <person name="Ma J."/>
        </authorList>
    </citation>
    <scope>NUCLEOTIDE SEQUENCE [LARGE SCALE GENOMIC DNA]</scope>
    <source>
        <strain evidence="16">YJ-61-S</strain>
    </source>
</reference>
<evidence type="ECO:0000259" key="14">
    <source>
        <dbReference type="Pfam" id="PF01712"/>
    </source>
</evidence>
<evidence type="ECO:0000256" key="2">
    <source>
        <dbReference type="ARBA" id="ARBA00005810"/>
    </source>
</evidence>
<dbReference type="InterPro" id="IPR027417">
    <property type="entry name" value="P-loop_NTPase"/>
</dbReference>
<dbReference type="PANTHER" id="PTHR43071">
    <property type="entry name" value="2-AMINO-4-HYDROXY-6-HYDROXYMETHYLDIHYDROPTERIDINE PYROPHOSPHOKINASE"/>
    <property type="match status" value="1"/>
</dbReference>
<evidence type="ECO:0000256" key="8">
    <source>
        <dbReference type="ARBA" id="ARBA00022840"/>
    </source>
</evidence>
<name>A0ABV9HW01_9FLAO</name>
<dbReference type="EC" id="2.7.6.3" evidence="3"/>
<keyword evidence="8" id="KW-0067">ATP-binding</keyword>
<evidence type="ECO:0000256" key="4">
    <source>
        <dbReference type="ARBA" id="ARBA00016218"/>
    </source>
</evidence>
<keyword evidence="16" id="KW-1185">Reference proteome</keyword>
<dbReference type="NCBIfam" id="TIGR01498">
    <property type="entry name" value="folK"/>
    <property type="match status" value="1"/>
</dbReference>
<dbReference type="InterPro" id="IPR035907">
    <property type="entry name" value="Hppk_sf"/>
</dbReference>
<dbReference type="EMBL" id="JBHSFV010000004">
    <property type="protein sequence ID" value="MFC4633930.1"/>
    <property type="molecule type" value="Genomic_DNA"/>
</dbReference>
<feature type="domain" description="Deoxynucleoside kinase" evidence="14">
    <location>
        <begin position="225"/>
        <end position="415"/>
    </location>
</feature>
<evidence type="ECO:0000256" key="5">
    <source>
        <dbReference type="ARBA" id="ARBA00022679"/>
    </source>
</evidence>
<comment type="similarity">
    <text evidence="2">Belongs to the HPPK family.</text>
</comment>
<evidence type="ECO:0000256" key="9">
    <source>
        <dbReference type="ARBA" id="ARBA00022909"/>
    </source>
</evidence>
<dbReference type="Pfam" id="PF01712">
    <property type="entry name" value="dNK"/>
    <property type="match status" value="1"/>
</dbReference>
<dbReference type="InterPro" id="IPR031314">
    <property type="entry name" value="DNK_dom"/>
</dbReference>
<dbReference type="Gene3D" id="3.30.70.560">
    <property type="entry name" value="7,8-Dihydro-6-hydroxymethylpterin-pyrophosphokinase HPPK"/>
    <property type="match status" value="1"/>
</dbReference>
<gene>
    <name evidence="15" type="primary">folK</name>
    <name evidence="15" type="ORF">ACFO3O_08430</name>
</gene>
<comment type="caution">
    <text evidence="15">The sequence shown here is derived from an EMBL/GenBank/DDBJ whole genome shotgun (WGS) entry which is preliminary data.</text>
</comment>
<evidence type="ECO:0000313" key="16">
    <source>
        <dbReference type="Proteomes" id="UP001596043"/>
    </source>
</evidence>
<evidence type="ECO:0000256" key="11">
    <source>
        <dbReference type="ARBA" id="ARBA00029766"/>
    </source>
</evidence>
<dbReference type="Pfam" id="PF01288">
    <property type="entry name" value="HPPK"/>
    <property type="match status" value="1"/>
</dbReference>
<evidence type="ECO:0000256" key="6">
    <source>
        <dbReference type="ARBA" id="ARBA00022741"/>
    </source>
</evidence>
<dbReference type="SUPFAM" id="SSF52540">
    <property type="entry name" value="P-loop containing nucleoside triphosphate hydrolases"/>
    <property type="match status" value="1"/>
</dbReference>
<comment type="pathway">
    <text evidence="1">Cofactor biosynthesis; tetrahydrofolate biosynthesis; 2-amino-4-hydroxy-6-hydroxymethyl-7,8-dihydropteridine diphosphate from 7,8-dihydroneopterin triphosphate: step 4/4.</text>
</comment>
<evidence type="ECO:0000256" key="12">
    <source>
        <dbReference type="ARBA" id="ARBA00033413"/>
    </source>
</evidence>
<evidence type="ECO:0000259" key="13">
    <source>
        <dbReference type="Pfam" id="PF01288"/>
    </source>
</evidence>
<keyword evidence="5 15" id="KW-0808">Transferase</keyword>
<keyword evidence="7" id="KW-0418">Kinase</keyword>
<keyword evidence="9" id="KW-0289">Folate biosynthesis</keyword>
<comment type="function">
    <text evidence="10">Catalyzes the transfer of pyrophosphate from adenosine triphosphate (ATP) to 6-hydroxymethyl-7,8-dihydropterin, an enzymatic step in folate biosynthesis pathway.</text>
</comment>
<protein>
    <recommendedName>
        <fullName evidence="4">2-amino-4-hydroxy-6-hydroxymethyldihydropteridine pyrophosphokinase</fullName>
        <ecNumber evidence="3">2.7.6.3</ecNumber>
    </recommendedName>
    <alternativeName>
        <fullName evidence="11">6-hydroxymethyl-7,8-dihydropterin pyrophosphokinase</fullName>
    </alternativeName>
    <alternativeName>
        <fullName evidence="12">7,8-dihydro-6-hydroxymethylpterin-pyrophosphokinase</fullName>
    </alternativeName>
</protein>
<dbReference type="CDD" id="cd00483">
    <property type="entry name" value="HPPK"/>
    <property type="match status" value="1"/>
</dbReference>
<dbReference type="InterPro" id="IPR000550">
    <property type="entry name" value="Hppk"/>
</dbReference>
<evidence type="ECO:0000256" key="1">
    <source>
        <dbReference type="ARBA" id="ARBA00005051"/>
    </source>
</evidence>
<dbReference type="Proteomes" id="UP001596043">
    <property type="component" value="Unassembled WGS sequence"/>
</dbReference>
<accession>A0ABV9HW01</accession>
<keyword evidence="6" id="KW-0547">Nucleotide-binding</keyword>
<evidence type="ECO:0000256" key="10">
    <source>
        <dbReference type="ARBA" id="ARBA00029409"/>
    </source>
</evidence>
<evidence type="ECO:0000256" key="7">
    <source>
        <dbReference type="ARBA" id="ARBA00022777"/>
    </source>
</evidence>
<dbReference type="Gene3D" id="3.40.50.300">
    <property type="entry name" value="P-loop containing nucleotide triphosphate hydrolases"/>
    <property type="match status" value="1"/>
</dbReference>
<evidence type="ECO:0000256" key="3">
    <source>
        <dbReference type="ARBA" id="ARBA00013253"/>
    </source>
</evidence>
<dbReference type="GO" id="GO:0003848">
    <property type="term" value="F:2-amino-4-hydroxy-6-hydroxymethyldihydropteridine diphosphokinase activity"/>
    <property type="evidence" value="ECO:0007669"/>
    <property type="project" value="UniProtKB-EC"/>
</dbReference>
<evidence type="ECO:0000313" key="15">
    <source>
        <dbReference type="EMBL" id="MFC4633930.1"/>
    </source>
</evidence>
<proteinExistence type="inferred from homology"/>
<dbReference type="CDD" id="cd01673">
    <property type="entry name" value="dNK"/>
    <property type="match status" value="1"/>
</dbReference>
<feature type="domain" description="7,8-dihydro-6-hydroxymethylpterin-pyrophosphokinase" evidence="13">
    <location>
        <begin position="46"/>
        <end position="173"/>
    </location>
</feature>
<dbReference type="RefSeq" id="WP_379978158.1">
    <property type="nucleotide sequence ID" value="NZ_JBHSFV010000004.1"/>
</dbReference>
<organism evidence="15 16">
    <name type="scientific">Dokdonia ponticola</name>
    <dbReference type="NCBI Taxonomy" id="2041041"/>
    <lineage>
        <taxon>Bacteria</taxon>
        <taxon>Pseudomonadati</taxon>
        <taxon>Bacteroidota</taxon>
        <taxon>Flavobacteriia</taxon>
        <taxon>Flavobacteriales</taxon>
        <taxon>Flavobacteriaceae</taxon>
        <taxon>Dokdonia</taxon>
    </lineage>
</organism>